<sequence length="498" mass="55838">MRSEKYDVVVVGAGICGLNALFVVSDYLERGQRVALVDRRERVGGMWNDTYDYVRLHQPHPFFTAGNIKWRWDKDPSHLATKPEVIDHLSYCLEVIKARATVGDYLGWSYLEHDEADGVVRTTIERDGERVLLESDRLVKAFGFDVRPNDPLRLSSTRVRSVSPDTCDVRTGEIASSDAPVWVIGGGKTAMDAVHTLVTSHPGREVSLLAGSGTYFVRRDEIYPQRPGLRRGTRVNQFSVDLAMRYDGDNDTTLYEPALGHTMLKVTPTARSWMIGLLSDDEAQRISAGVTRSILGHLVDAVDVGDSGETGDGAELVLRDGERVPVPAGTWVLNCTGYLHTREAPYEPFCSPSGRVLSINQRSVTLGFTSLSGFMLTHLLMRDRLRDLPLYELDWQALRRVAGSDATPVMWTVLMHNYTLLVEALPPTVLMRNGFDGDAWYPPLRRQWGAASFVRTRRKQRAHYQRTLDRARERYDVRCGPLATSEPAPAGRRAARRP</sequence>
<proteinExistence type="predicted"/>
<dbReference type="AlphaFoldDB" id="A0A5C4VRH1"/>
<evidence type="ECO:0000259" key="1">
    <source>
        <dbReference type="Pfam" id="PF07992"/>
    </source>
</evidence>
<comment type="caution">
    <text evidence="2">The sequence shown here is derived from an EMBL/GenBank/DDBJ whole genome shotgun (WGS) entry which is preliminary data.</text>
</comment>
<dbReference type="SUPFAM" id="SSF51905">
    <property type="entry name" value="FAD/NAD(P)-binding domain"/>
    <property type="match status" value="1"/>
</dbReference>
<accession>A0A5C4VRH1</accession>
<protein>
    <submittedName>
        <fullName evidence="2">Potassium transporter</fullName>
    </submittedName>
</protein>
<dbReference type="Gene3D" id="3.50.50.60">
    <property type="entry name" value="FAD/NAD(P)-binding domain"/>
    <property type="match status" value="1"/>
</dbReference>
<evidence type="ECO:0000313" key="2">
    <source>
        <dbReference type="EMBL" id="TNM38391.1"/>
    </source>
</evidence>
<dbReference type="Pfam" id="PF07992">
    <property type="entry name" value="Pyr_redox_2"/>
    <property type="match status" value="1"/>
</dbReference>
<dbReference type="EMBL" id="VDMP01000025">
    <property type="protein sequence ID" value="TNM38391.1"/>
    <property type="molecule type" value="Genomic_DNA"/>
</dbReference>
<organism evidence="2 3">
    <name type="scientific">Nocardioides albidus</name>
    <dbReference type="NCBI Taxonomy" id="1517589"/>
    <lineage>
        <taxon>Bacteria</taxon>
        <taxon>Bacillati</taxon>
        <taxon>Actinomycetota</taxon>
        <taxon>Actinomycetes</taxon>
        <taxon>Propionibacteriales</taxon>
        <taxon>Nocardioidaceae</taxon>
        <taxon>Nocardioides</taxon>
    </lineage>
</organism>
<evidence type="ECO:0000313" key="3">
    <source>
        <dbReference type="Proteomes" id="UP000313231"/>
    </source>
</evidence>
<dbReference type="InterPro" id="IPR023753">
    <property type="entry name" value="FAD/NAD-binding_dom"/>
</dbReference>
<dbReference type="OrthoDB" id="9773233at2"/>
<gene>
    <name evidence="2" type="ORF">FHP29_14095</name>
</gene>
<name>A0A5C4VRH1_9ACTN</name>
<feature type="domain" description="FAD/NAD(P)-binding" evidence="1">
    <location>
        <begin position="6"/>
        <end position="210"/>
    </location>
</feature>
<dbReference type="InterPro" id="IPR036188">
    <property type="entry name" value="FAD/NAD-bd_sf"/>
</dbReference>
<dbReference type="Proteomes" id="UP000313231">
    <property type="component" value="Unassembled WGS sequence"/>
</dbReference>
<reference evidence="2 3" key="1">
    <citation type="journal article" date="2016" name="Int. J. Syst. Evol. Microbiol.">
        <title>Nocardioides albidus sp. nov., an actinobacterium isolated from garden soil.</title>
        <authorList>
            <person name="Singh H."/>
            <person name="Du J."/>
            <person name="Trinh H."/>
            <person name="Won K."/>
            <person name="Yang J.E."/>
            <person name="Yin C."/>
            <person name="Kook M."/>
            <person name="Yi T.H."/>
        </authorList>
    </citation>
    <scope>NUCLEOTIDE SEQUENCE [LARGE SCALE GENOMIC DNA]</scope>
    <source>
        <strain evidence="2 3">CCTCC AB 2015297</strain>
    </source>
</reference>
<keyword evidence="3" id="KW-1185">Reference proteome</keyword>
<dbReference type="RefSeq" id="WP_139623505.1">
    <property type="nucleotide sequence ID" value="NZ_VDMP01000025.1"/>
</dbReference>
<dbReference type="GO" id="GO:0016491">
    <property type="term" value="F:oxidoreductase activity"/>
    <property type="evidence" value="ECO:0007669"/>
    <property type="project" value="InterPro"/>
</dbReference>